<sequence>MVEEKSKSGRPGVVKAHFRCFVLGYNNGGVSLQGRKKGWNSFQGNYGRKNPYYESGGYGPQPLNLQEKYENVETRDIQEAPQIRHTPYTVSNKRKAKWHYESSTQITVWRDRKHLDRKMAKNIKNKRNQGNWFKITVPNGKKYEKEWLVNSIQSHCSVSFTPVDFHYIKNRARFFVQRSTVASSLKDVSNKIYDKENEKICIYVNQSAAPFSVRNKLEPEEMEQLELTVKKRYDVTQKALHLQKLRFDPDLMDHAVDIILNRRNCMSATLQIIEKNFPELLSLNLRNNKLYQLDGLADIIQKTPTVKILNLSKNELKSAWEVSKMKGLKLEELWLEGNPLCDTFPDQSSYVSAIRDYFPKLLRLDGQELPTPVVIEVGYHAFIMPCKEFHKRSDVMKNLVLQFLQEYYFIYDYGDRQSLLSAYHDKSFFSLSIPFNPKDPTLSCLYELYKESRNMKKLKDPILRIKLLKHTKQDVVRALCMLPRTQHDLNSFVVDMWVQTDTMLCFSVQGLLKEVQGGSQGSVRAFTRTFVTTPEKYSSLCIMNDELFVRIATPSETQNIFSVSVPTPISISVSTLFQKQKGNVQSFFTQSRVNPQFSQK</sequence>
<protein>
    <submittedName>
        <fullName evidence="8">Nuclear RNA export factor 2-like</fullName>
    </submittedName>
</protein>
<dbReference type="Gene3D" id="3.10.450.50">
    <property type="match status" value="1"/>
</dbReference>
<dbReference type="InterPro" id="IPR032675">
    <property type="entry name" value="LRR_dom_sf"/>
</dbReference>
<dbReference type="InterPro" id="IPR012677">
    <property type="entry name" value="Nucleotide-bd_a/b_plait_sf"/>
</dbReference>
<dbReference type="eggNOG" id="KOG3763">
    <property type="taxonomic scope" value="Eukaryota"/>
</dbReference>
<evidence type="ECO:0000256" key="2">
    <source>
        <dbReference type="ARBA" id="ARBA00009285"/>
    </source>
</evidence>
<evidence type="ECO:0000256" key="5">
    <source>
        <dbReference type="ARBA" id="ARBA00023242"/>
    </source>
</evidence>
<dbReference type="GeneID" id="103126295"/>
<dbReference type="PANTHER" id="PTHR10662">
    <property type="entry name" value="NUCLEAR RNA EXPORT FACTOR"/>
    <property type="match status" value="1"/>
</dbReference>
<evidence type="ECO:0000256" key="4">
    <source>
        <dbReference type="ARBA" id="ARBA00022816"/>
    </source>
</evidence>
<dbReference type="GO" id="GO:0005634">
    <property type="term" value="C:nucleus"/>
    <property type="evidence" value="ECO:0007669"/>
    <property type="project" value="UniProtKB-SubCell"/>
</dbReference>
<dbReference type="Pfam" id="PF09162">
    <property type="entry name" value="Tap-RNA_bind"/>
    <property type="match status" value="1"/>
</dbReference>
<comment type="similarity">
    <text evidence="2">Belongs to the NXF family.</text>
</comment>
<dbReference type="GO" id="GO:0003723">
    <property type="term" value="F:RNA binding"/>
    <property type="evidence" value="ECO:0007669"/>
    <property type="project" value="InterPro"/>
</dbReference>
<dbReference type="SUPFAM" id="SSF54928">
    <property type="entry name" value="RNA-binding domain, RBD"/>
    <property type="match status" value="1"/>
</dbReference>
<evidence type="ECO:0000259" key="6">
    <source>
        <dbReference type="PROSITE" id="PS50177"/>
    </source>
</evidence>
<dbReference type="Pfam" id="PF22602">
    <property type="entry name" value="NXF_NTF2"/>
    <property type="match status" value="1"/>
</dbReference>
<reference evidence="8" key="1">
    <citation type="submission" date="2025-08" db="UniProtKB">
        <authorList>
            <consortium name="RefSeq"/>
        </authorList>
    </citation>
    <scope>IDENTIFICATION</scope>
</reference>
<evidence type="ECO:0000256" key="3">
    <source>
        <dbReference type="ARBA" id="ARBA00022448"/>
    </source>
</evidence>
<evidence type="ECO:0000313" key="7">
    <source>
        <dbReference type="Proteomes" id="UP001652624"/>
    </source>
</evidence>
<dbReference type="InParanoid" id="A0A1S3AM05"/>
<dbReference type="InterPro" id="IPR018222">
    <property type="entry name" value="Nuclear_transport_factor_2_euk"/>
</dbReference>
<dbReference type="PROSITE" id="PS50177">
    <property type="entry name" value="NTF2_DOMAIN"/>
    <property type="match status" value="1"/>
</dbReference>
<dbReference type="SUPFAM" id="SSF54427">
    <property type="entry name" value="NTF2-like"/>
    <property type="match status" value="1"/>
</dbReference>
<evidence type="ECO:0000256" key="1">
    <source>
        <dbReference type="ARBA" id="ARBA00004123"/>
    </source>
</evidence>
<dbReference type="OrthoDB" id="9661289at2759"/>
<name>A0A1S3AM05_ERIEU</name>
<dbReference type="SUPFAM" id="SSF52058">
    <property type="entry name" value="L domain-like"/>
    <property type="match status" value="1"/>
</dbReference>
<dbReference type="InterPro" id="IPR030217">
    <property type="entry name" value="NXF_fam"/>
</dbReference>
<dbReference type="InterPro" id="IPR035979">
    <property type="entry name" value="RBD_domain_sf"/>
</dbReference>
<gene>
    <name evidence="8" type="primary">LOC103126295</name>
</gene>
<comment type="subcellular location">
    <subcellularLocation>
        <location evidence="1">Nucleus</location>
    </subcellularLocation>
</comment>
<evidence type="ECO:0000313" key="8">
    <source>
        <dbReference type="RefSeq" id="XP_007537252.2"/>
    </source>
</evidence>
<dbReference type="InterPro" id="IPR002075">
    <property type="entry name" value="NTF2_dom"/>
</dbReference>
<dbReference type="RefSeq" id="XP_007537252.2">
    <property type="nucleotide sequence ID" value="XM_007537190.2"/>
</dbReference>
<dbReference type="InterPro" id="IPR032710">
    <property type="entry name" value="NTF2-like_dom_sf"/>
</dbReference>
<keyword evidence="7" id="KW-1185">Reference proteome</keyword>
<dbReference type="PANTHER" id="PTHR10662:SF15">
    <property type="entry name" value="NUCLEAR RNA EXPORT FACTOR 5"/>
    <property type="match status" value="1"/>
</dbReference>
<dbReference type="Proteomes" id="UP001652624">
    <property type="component" value="Chromosome X"/>
</dbReference>
<dbReference type="STRING" id="9365.ENSEEUP00000005200"/>
<dbReference type="GO" id="GO:0016973">
    <property type="term" value="P:poly(A)+ mRNA export from nucleus"/>
    <property type="evidence" value="ECO:0007669"/>
    <property type="project" value="TreeGrafter"/>
</dbReference>
<dbReference type="Pfam" id="PF24048">
    <property type="entry name" value="LRR_NXF1-5"/>
    <property type="match status" value="1"/>
</dbReference>
<dbReference type="GO" id="GO:0005737">
    <property type="term" value="C:cytoplasm"/>
    <property type="evidence" value="ECO:0007669"/>
    <property type="project" value="InterPro"/>
</dbReference>
<proteinExistence type="inferred from homology"/>
<keyword evidence="4" id="KW-0509">mRNA transport</keyword>
<keyword evidence="3" id="KW-0813">Transport</keyword>
<keyword evidence="5" id="KW-0539">Nucleus</keyword>
<dbReference type="InterPro" id="IPR015245">
    <property type="entry name" value="Tap_RNA-bd"/>
</dbReference>
<dbReference type="AlphaFoldDB" id="A0A1S3AM05"/>
<dbReference type="InterPro" id="IPR057125">
    <property type="entry name" value="NXF1/2/3/5-like_LRR"/>
</dbReference>
<dbReference type="Gene3D" id="3.80.10.10">
    <property type="entry name" value="Ribonuclease Inhibitor"/>
    <property type="match status" value="1"/>
</dbReference>
<organism evidence="7 8">
    <name type="scientific">Erinaceus europaeus</name>
    <name type="common">Western European hedgehog</name>
    <dbReference type="NCBI Taxonomy" id="9365"/>
    <lineage>
        <taxon>Eukaryota</taxon>
        <taxon>Metazoa</taxon>
        <taxon>Chordata</taxon>
        <taxon>Craniata</taxon>
        <taxon>Vertebrata</taxon>
        <taxon>Euteleostomi</taxon>
        <taxon>Mammalia</taxon>
        <taxon>Eutheria</taxon>
        <taxon>Laurasiatheria</taxon>
        <taxon>Eulipotyphla</taxon>
        <taxon>Erinaceidae</taxon>
        <taxon>Erinaceinae</taxon>
        <taxon>Erinaceus</taxon>
    </lineage>
</organism>
<feature type="domain" description="NTF2" evidence="6">
    <location>
        <begin position="399"/>
        <end position="549"/>
    </location>
</feature>
<dbReference type="Gene3D" id="3.30.70.330">
    <property type="match status" value="1"/>
</dbReference>
<accession>A0A1S3AM05</accession>